<dbReference type="EMBL" id="FWFY01000001">
    <property type="protein sequence ID" value="SLN12356.1"/>
    <property type="molecule type" value="Genomic_DNA"/>
</dbReference>
<reference evidence="2 5" key="2">
    <citation type="submission" date="2018-03" db="EMBL/GenBank/DDBJ databases">
        <title>Genomic Encyclopedia of Archaeal and Bacterial Type Strains, Phase II (KMG-II): from individual species to whole genera.</title>
        <authorList>
            <person name="Goeker M."/>
        </authorList>
    </citation>
    <scope>NUCLEOTIDE SEQUENCE [LARGE SCALE GENOMIC DNA]</scope>
    <source>
        <strain evidence="2 5">DSM 29956</strain>
    </source>
</reference>
<feature type="transmembrane region" description="Helical" evidence="1">
    <location>
        <begin position="136"/>
        <end position="157"/>
    </location>
</feature>
<feature type="transmembrane region" description="Helical" evidence="1">
    <location>
        <begin position="62"/>
        <end position="81"/>
    </location>
</feature>
<dbReference type="AlphaFoldDB" id="A0A1X6Y7B0"/>
<evidence type="ECO:0000313" key="4">
    <source>
        <dbReference type="Proteomes" id="UP000193495"/>
    </source>
</evidence>
<evidence type="ECO:0000313" key="3">
    <source>
        <dbReference type="EMBL" id="SLN12356.1"/>
    </source>
</evidence>
<sequence>MTQPFHRIPSTRGTLSSSVLHTGTTRIAGMAILTGGLIGLGLMVPLMLLWRGLAGTLPEPGGLWPALLTLPTLFAAGWSAAALSGATRRRVAALHGVGVWALLLVAIAASAIFAPGAVDRAIPGLSALTPAAGGDLVLGTLALAGLCAAALGASLGMDDS</sequence>
<proteinExistence type="predicted"/>
<name>A0A1X6Y7B0_9RHOB</name>
<keyword evidence="1" id="KW-0812">Transmembrane</keyword>
<evidence type="ECO:0000313" key="2">
    <source>
        <dbReference type="EMBL" id="PSK87295.1"/>
    </source>
</evidence>
<dbReference type="Proteomes" id="UP000193495">
    <property type="component" value="Unassembled WGS sequence"/>
</dbReference>
<reference evidence="3 4" key="1">
    <citation type="submission" date="2017-03" db="EMBL/GenBank/DDBJ databases">
        <authorList>
            <person name="Afonso C.L."/>
            <person name="Miller P.J."/>
            <person name="Scott M.A."/>
            <person name="Spackman E."/>
            <person name="Goraichik I."/>
            <person name="Dimitrov K.M."/>
            <person name="Suarez D.L."/>
            <person name="Swayne D.E."/>
        </authorList>
    </citation>
    <scope>NUCLEOTIDE SEQUENCE [LARGE SCALE GENOMIC DNA]</scope>
    <source>
        <strain evidence="3 4">CECT 8367</strain>
    </source>
</reference>
<protein>
    <submittedName>
        <fullName evidence="3">Uncharacterized protein</fullName>
    </submittedName>
</protein>
<accession>A0A1X6Y7B0</accession>
<keyword evidence="5" id="KW-1185">Reference proteome</keyword>
<keyword evidence="1" id="KW-1133">Transmembrane helix</keyword>
<keyword evidence="1" id="KW-0472">Membrane</keyword>
<evidence type="ECO:0000256" key="1">
    <source>
        <dbReference type="SAM" id="Phobius"/>
    </source>
</evidence>
<gene>
    <name evidence="2" type="ORF">CLV79_103346</name>
    <name evidence="3" type="ORF">LOS8367_00052</name>
</gene>
<evidence type="ECO:0000313" key="5">
    <source>
        <dbReference type="Proteomes" id="UP000240624"/>
    </source>
</evidence>
<organism evidence="3 4">
    <name type="scientific">Limimaricola soesokkakensis</name>
    <dbReference type="NCBI Taxonomy" id="1343159"/>
    <lineage>
        <taxon>Bacteria</taxon>
        <taxon>Pseudomonadati</taxon>
        <taxon>Pseudomonadota</taxon>
        <taxon>Alphaproteobacteria</taxon>
        <taxon>Rhodobacterales</taxon>
        <taxon>Paracoccaceae</taxon>
        <taxon>Limimaricola</taxon>
    </lineage>
</organism>
<dbReference type="Proteomes" id="UP000240624">
    <property type="component" value="Unassembled WGS sequence"/>
</dbReference>
<dbReference type="EMBL" id="PYGB01000003">
    <property type="protein sequence ID" value="PSK87295.1"/>
    <property type="molecule type" value="Genomic_DNA"/>
</dbReference>
<feature type="transmembrane region" description="Helical" evidence="1">
    <location>
        <begin position="27"/>
        <end position="50"/>
    </location>
</feature>
<feature type="transmembrane region" description="Helical" evidence="1">
    <location>
        <begin position="93"/>
        <end position="116"/>
    </location>
</feature>